<organism evidence="2 3">
    <name type="scientific">Vitis vinifera</name>
    <name type="common">Grape</name>
    <dbReference type="NCBI Taxonomy" id="29760"/>
    <lineage>
        <taxon>Eukaryota</taxon>
        <taxon>Viridiplantae</taxon>
        <taxon>Streptophyta</taxon>
        <taxon>Embryophyta</taxon>
        <taxon>Tracheophyta</taxon>
        <taxon>Spermatophyta</taxon>
        <taxon>Magnoliopsida</taxon>
        <taxon>eudicotyledons</taxon>
        <taxon>Gunneridae</taxon>
        <taxon>Pentapetalae</taxon>
        <taxon>rosids</taxon>
        <taxon>Vitales</taxon>
        <taxon>Vitaceae</taxon>
        <taxon>Viteae</taxon>
        <taxon>Vitis</taxon>
    </lineage>
</organism>
<evidence type="ECO:0000256" key="1">
    <source>
        <dbReference type="SAM" id="MobiDB-lite"/>
    </source>
</evidence>
<sequence>MEQSKGNPLSVKAWRRTPARPVFAPRPVIEVIYSSSSSRSAAPMPPNSDLYCVAPAPATGRQASCRRRAPPPPPHTENHSLPQLHPPAARLSTADKLVKLKS</sequence>
<dbReference type="EMBL" id="QGNW01001221">
    <property type="protein sequence ID" value="RVW49590.1"/>
    <property type="molecule type" value="Genomic_DNA"/>
</dbReference>
<evidence type="ECO:0000313" key="2">
    <source>
        <dbReference type="EMBL" id="RVW49590.1"/>
    </source>
</evidence>
<evidence type="ECO:0000313" key="3">
    <source>
        <dbReference type="Proteomes" id="UP000288805"/>
    </source>
</evidence>
<protein>
    <submittedName>
        <fullName evidence="2">Uncharacterized protein</fullName>
    </submittedName>
</protein>
<name>A0A438EPE4_VITVI</name>
<dbReference type="AlphaFoldDB" id="A0A438EPE4"/>
<proteinExistence type="predicted"/>
<comment type="caution">
    <text evidence="2">The sequence shown here is derived from an EMBL/GenBank/DDBJ whole genome shotgun (WGS) entry which is preliminary data.</text>
</comment>
<gene>
    <name evidence="2" type="ORF">CK203_076795</name>
</gene>
<feature type="region of interest" description="Disordered" evidence="1">
    <location>
        <begin position="52"/>
        <end position="102"/>
    </location>
</feature>
<accession>A0A438EPE4</accession>
<dbReference type="Proteomes" id="UP000288805">
    <property type="component" value="Unassembled WGS sequence"/>
</dbReference>
<reference evidence="2 3" key="1">
    <citation type="journal article" date="2018" name="PLoS Genet.">
        <title>Population sequencing reveals clonal diversity and ancestral inbreeding in the grapevine cultivar Chardonnay.</title>
        <authorList>
            <person name="Roach M.J."/>
            <person name="Johnson D.L."/>
            <person name="Bohlmann J."/>
            <person name="van Vuuren H.J."/>
            <person name="Jones S.J."/>
            <person name="Pretorius I.S."/>
            <person name="Schmidt S.A."/>
            <person name="Borneman A.R."/>
        </authorList>
    </citation>
    <scope>NUCLEOTIDE SEQUENCE [LARGE SCALE GENOMIC DNA]</scope>
    <source>
        <strain evidence="3">cv. Chardonnay</strain>
        <tissue evidence="2">Leaf</tissue>
    </source>
</reference>